<proteinExistence type="predicted"/>
<accession>A0ABN8QB07</accession>
<protein>
    <recommendedName>
        <fullName evidence="3">Ig-like domain-containing protein</fullName>
    </recommendedName>
</protein>
<dbReference type="Proteomes" id="UP001159405">
    <property type="component" value="Unassembled WGS sequence"/>
</dbReference>
<dbReference type="EMBL" id="CALNXK010000115">
    <property type="protein sequence ID" value="CAH3160136.1"/>
    <property type="molecule type" value="Genomic_DNA"/>
</dbReference>
<evidence type="ECO:0000313" key="2">
    <source>
        <dbReference type="Proteomes" id="UP001159405"/>
    </source>
</evidence>
<reference evidence="1 2" key="1">
    <citation type="submission" date="2022-05" db="EMBL/GenBank/DDBJ databases">
        <authorList>
            <consortium name="Genoscope - CEA"/>
            <person name="William W."/>
        </authorList>
    </citation>
    <scope>NUCLEOTIDE SEQUENCE [LARGE SCALE GENOMIC DNA]</scope>
</reference>
<sequence>KPGTGYRHKWFKIFVRFKKSGGKRIPNGMVHPGGMCAMPDICIYVSRMKFIFVLPLLLCYSSAQEPRDSFGIKEPFPANIYPIEGTETKVTCVAFDPSGNKTTERIQFMRKDNFARYTNITASENVIFTERTESAEPPASRKLNVTMTLKNVTLNDDSTFGALGRYECHAFAGGDPVERRHGFSVNVISSKYNCILF</sequence>
<gene>
    <name evidence="1" type="ORF">PLOB_00003954</name>
</gene>
<feature type="non-terminal residue" evidence="1">
    <location>
        <position position="1"/>
    </location>
</feature>
<organism evidence="1 2">
    <name type="scientific">Porites lobata</name>
    <dbReference type="NCBI Taxonomy" id="104759"/>
    <lineage>
        <taxon>Eukaryota</taxon>
        <taxon>Metazoa</taxon>
        <taxon>Cnidaria</taxon>
        <taxon>Anthozoa</taxon>
        <taxon>Hexacorallia</taxon>
        <taxon>Scleractinia</taxon>
        <taxon>Fungiina</taxon>
        <taxon>Poritidae</taxon>
        <taxon>Porites</taxon>
    </lineage>
</organism>
<comment type="caution">
    <text evidence="1">The sequence shown here is derived from an EMBL/GenBank/DDBJ whole genome shotgun (WGS) entry which is preliminary data.</text>
</comment>
<evidence type="ECO:0008006" key="3">
    <source>
        <dbReference type="Google" id="ProtNLM"/>
    </source>
</evidence>
<name>A0ABN8QB07_9CNID</name>
<keyword evidence="2" id="KW-1185">Reference proteome</keyword>
<evidence type="ECO:0000313" key="1">
    <source>
        <dbReference type="EMBL" id="CAH3160136.1"/>
    </source>
</evidence>